<accession>A0A8S5LG06</accession>
<evidence type="ECO:0000313" key="1">
    <source>
        <dbReference type="EMBL" id="DAD68972.1"/>
    </source>
</evidence>
<dbReference type="EMBL" id="BK014713">
    <property type="protein sequence ID" value="DAD68972.1"/>
    <property type="molecule type" value="Genomic_DNA"/>
</dbReference>
<organism evidence="1">
    <name type="scientific">Siphoviridae sp. ctDo63</name>
    <dbReference type="NCBI Taxonomy" id="2823571"/>
    <lineage>
        <taxon>Viruses</taxon>
        <taxon>Duplodnaviria</taxon>
        <taxon>Heunggongvirae</taxon>
        <taxon>Uroviricota</taxon>
        <taxon>Caudoviricetes</taxon>
    </lineage>
</organism>
<name>A0A8S5LG06_9CAUD</name>
<reference evidence="1" key="1">
    <citation type="journal article" date="2021" name="Proc. Natl. Acad. Sci. U.S.A.">
        <title>A Catalog of Tens of Thousands of Viruses from Human Metagenomes Reveals Hidden Associations with Chronic Diseases.</title>
        <authorList>
            <person name="Tisza M.J."/>
            <person name="Buck C.B."/>
        </authorList>
    </citation>
    <scope>NUCLEOTIDE SEQUENCE</scope>
    <source>
        <strain evidence="1">CtDo63</strain>
    </source>
</reference>
<sequence length="585" mass="64621">MLAPDYLDHAPDALVALWQEVEDTILRDVARRIGKMDALTPTANWQLWRYQQTEAVRKDVVKLLARYTGKSEAEIRRLMKEAATAALEAEDEIYYHYGKEPTLFEESAPLQNLLNAGYRQTAGSFSNLTATTANTVSGAFEQALDRAWLQVSSGAFDYKAAVKRAVDGLADSMPYVTYPSGHRDTLEVACRRAVLTGVNQTGAKLQEARMDEMGASFVEVTAHGGARPSHAVWQGKRYHRGGAADYLGQHYEDFESATGYGTGAGLCGWNCRHTFFVVFPELGSPPAWTQESLEALNARDIEYDGRLYTRYEISQMQRARERAVRKWKRRYLAEDAAGADTTASAVKLRQARQSLADFTLATGGRVDSARTSVHGFGRSASSKAAWAAKKVTALNEVLRIEPQPVTMQSIAGVKPFVCETLDSSGQRQLQNAHKRLLMTASKQPSGVEVGRLFDLHMKPLTQDVMGDPDGHTVKLPNPSEPYVAIHTHPACGIFSNGDLSNFANKSNLKLLTAIGHNGHVYAVEKGADYDAIATKGIIWKLNAEIDQLKNIPRAELPDEQLLEQAEKLVWQAIGELQKNGVKFYE</sequence>
<proteinExistence type="predicted"/>
<dbReference type="InterPro" id="IPR009319">
    <property type="entry name" value="Phage_A118_VSP1"/>
</dbReference>
<protein>
    <submittedName>
        <fullName evidence="1">Minor capsid protein</fullName>
    </submittedName>
</protein>
<dbReference type="Pfam" id="PF06152">
    <property type="entry name" value="Phage_min_cap2"/>
    <property type="match status" value="1"/>
</dbReference>
<dbReference type="GO" id="GO:0005198">
    <property type="term" value="F:structural molecule activity"/>
    <property type="evidence" value="ECO:0007669"/>
    <property type="project" value="InterPro"/>
</dbReference>